<dbReference type="Pfam" id="PF03592">
    <property type="entry name" value="Terminase_2"/>
    <property type="match status" value="1"/>
</dbReference>
<evidence type="ECO:0000313" key="1">
    <source>
        <dbReference type="EMBL" id="EHQ29897.1"/>
    </source>
</evidence>
<proteinExistence type="predicted"/>
<dbReference type="InterPro" id="IPR005335">
    <property type="entry name" value="Terminase_ssu"/>
</dbReference>
<evidence type="ECO:0000313" key="2">
    <source>
        <dbReference type="Proteomes" id="UP000002774"/>
    </source>
</evidence>
<gene>
    <name evidence="1" type="ORF">Mucpa_5830</name>
</gene>
<protein>
    <recommendedName>
        <fullName evidence="3">Terminase small subunit</fullName>
    </recommendedName>
</protein>
<evidence type="ECO:0008006" key="3">
    <source>
        <dbReference type="Google" id="ProtNLM"/>
    </source>
</evidence>
<dbReference type="AlphaFoldDB" id="H1Y7Q2"/>
<name>H1Y7Q2_9SPHI</name>
<dbReference type="Gene3D" id="1.10.10.1400">
    <property type="entry name" value="Terminase, small subunit, N-terminal DNA-binding domain, HTH motif"/>
    <property type="match status" value="1"/>
</dbReference>
<dbReference type="Proteomes" id="UP000002774">
    <property type="component" value="Chromosome"/>
</dbReference>
<dbReference type="OrthoDB" id="1338457at2"/>
<keyword evidence="2" id="KW-1185">Reference proteome</keyword>
<sequence>MQNDDQDLLSPREKLFADSYLTHLNKSRAAAQAGYASRNSPYQIYNRPRVRQYIEERLNQYAISAAELTKLISDTAQGNLTDYFRPVQKIVIPKVTKGLQELIDNLQCQLDIETEYLNSIQPEATEKKQLDTAIRALERDIARLKIELDKNPNATRIVDGEPYLSNEMQLDIEAVVADKERCKVKSIKYSKTGGYSIEMYSALDAQEKLAKMHGLYKKDNEQSAPQNVIRIGYGD</sequence>
<dbReference type="InterPro" id="IPR038713">
    <property type="entry name" value="Terminase_Gp1_N_sf"/>
</dbReference>
<organism evidence="1 2">
    <name type="scientific">Mucilaginibacter paludis DSM 18603</name>
    <dbReference type="NCBI Taxonomy" id="714943"/>
    <lineage>
        <taxon>Bacteria</taxon>
        <taxon>Pseudomonadati</taxon>
        <taxon>Bacteroidota</taxon>
        <taxon>Sphingobacteriia</taxon>
        <taxon>Sphingobacteriales</taxon>
        <taxon>Sphingobacteriaceae</taxon>
        <taxon>Mucilaginibacter</taxon>
    </lineage>
</organism>
<dbReference type="HOGENOM" id="CLU_1137456_0_0_10"/>
<dbReference type="RefSeq" id="WP_008511353.1">
    <property type="nucleotide sequence ID" value="NZ_CM001403.1"/>
</dbReference>
<dbReference type="eggNOG" id="COG3728">
    <property type="taxonomic scope" value="Bacteria"/>
</dbReference>
<reference evidence="1" key="1">
    <citation type="submission" date="2011-09" db="EMBL/GenBank/DDBJ databases">
        <title>The permanent draft genome of Mucilaginibacter paludis DSM 18603.</title>
        <authorList>
            <consortium name="US DOE Joint Genome Institute (JGI-PGF)"/>
            <person name="Lucas S."/>
            <person name="Han J."/>
            <person name="Lapidus A."/>
            <person name="Bruce D."/>
            <person name="Goodwin L."/>
            <person name="Pitluck S."/>
            <person name="Peters L."/>
            <person name="Kyrpides N."/>
            <person name="Mavromatis K."/>
            <person name="Ivanova N."/>
            <person name="Mikhailova N."/>
            <person name="Held B."/>
            <person name="Detter J.C."/>
            <person name="Tapia R."/>
            <person name="Han C."/>
            <person name="Land M."/>
            <person name="Hauser L."/>
            <person name="Markowitz V."/>
            <person name="Cheng J.-F."/>
            <person name="Hugenholtz P."/>
            <person name="Woyke T."/>
            <person name="Wu D."/>
            <person name="Tindall B."/>
            <person name="Brambilla E."/>
            <person name="Klenk H.-P."/>
            <person name="Eisen J.A."/>
        </authorList>
    </citation>
    <scope>NUCLEOTIDE SEQUENCE [LARGE SCALE GENOMIC DNA]</scope>
    <source>
        <strain evidence="1">DSM 18603</strain>
    </source>
</reference>
<accession>H1Y7Q2</accession>
<dbReference type="EMBL" id="CM001403">
    <property type="protein sequence ID" value="EHQ29897.1"/>
    <property type="molecule type" value="Genomic_DNA"/>
</dbReference>
<dbReference type="GO" id="GO:0051276">
    <property type="term" value="P:chromosome organization"/>
    <property type="evidence" value="ECO:0007669"/>
    <property type="project" value="InterPro"/>
</dbReference>